<keyword evidence="3" id="KW-0804">Transcription</keyword>
<dbReference type="SUPFAM" id="SSF46689">
    <property type="entry name" value="Homeodomain-like"/>
    <property type="match status" value="1"/>
</dbReference>
<dbReference type="SUPFAM" id="SSF53697">
    <property type="entry name" value="SIS domain"/>
    <property type="match status" value="1"/>
</dbReference>
<dbReference type="InterPro" id="IPR000281">
    <property type="entry name" value="HTH_RpiR"/>
</dbReference>
<dbReference type="AlphaFoldDB" id="A0A1L8QWP2"/>
<proteinExistence type="predicted"/>
<dbReference type="Pfam" id="PF01380">
    <property type="entry name" value="SIS"/>
    <property type="match status" value="1"/>
</dbReference>
<dbReference type="STRING" id="328396.RU93_GL001145"/>
<keyword evidence="1" id="KW-0805">Transcription regulation</keyword>
<dbReference type="GO" id="GO:0003700">
    <property type="term" value="F:DNA-binding transcription factor activity"/>
    <property type="evidence" value="ECO:0007669"/>
    <property type="project" value="InterPro"/>
</dbReference>
<evidence type="ECO:0000256" key="1">
    <source>
        <dbReference type="ARBA" id="ARBA00023015"/>
    </source>
</evidence>
<reference evidence="5 6" key="1">
    <citation type="submission" date="2014-12" db="EMBL/GenBank/DDBJ databases">
        <title>Draft genome sequences of 29 type strains of Enterococci.</title>
        <authorList>
            <person name="Zhong Z."/>
            <person name="Sun Z."/>
            <person name="Liu W."/>
            <person name="Zhang W."/>
            <person name="Zhang H."/>
        </authorList>
    </citation>
    <scope>NUCLEOTIDE SEQUENCE [LARGE SCALE GENOMIC DNA]</scope>
    <source>
        <strain evidence="5 6">DSM 17690</strain>
    </source>
</reference>
<dbReference type="RefSeq" id="WP_071874079.1">
    <property type="nucleotide sequence ID" value="NZ_JBHSHF010000012.1"/>
</dbReference>
<dbReference type="PROSITE" id="PS51071">
    <property type="entry name" value="HTH_RPIR"/>
    <property type="match status" value="1"/>
</dbReference>
<evidence type="ECO:0000256" key="3">
    <source>
        <dbReference type="ARBA" id="ARBA00023163"/>
    </source>
</evidence>
<dbReference type="InterPro" id="IPR001347">
    <property type="entry name" value="SIS_dom"/>
</dbReference>
<evidence type="ECO:0000313" key="5">
    <source>
        <dbReference type="EMBL" id="OJG11912.1"/>
    </source>
</evidence>
<feature type="domain" description="HTH rpiR-type" evidence="4">
    <location>
        <begin position="1"/>
        <end position="75"/>
    </location>
</feature>
<keyword evidence="6" id="KW-1185">Reference proteome</keyword>
<evidence type="ECO:0000313" key="6">
    <source>
        <dbReference type="Proteomes" id="UP000182149"/>
    </source>
</evidence>
<accession>A0A1L8QWP2</accession>
<dbReference type="Gene3D" id="3.40.50.10490">
    <property type="entry name" value="Glucose-6-phosphate isomerase like protein, domain 1"/>
    <property type="match status" value="1"/>
</dbReference>
<comment type="caution">
    <text evidence="5">The sequence shown here is derived from an EMBL/GenBank/DDBJ whole genome shotgun (WGS) entry which is preliminary data.</text>
</comment>
<dbReference type="OrthoDB" id="3684496at2"/>
<dbReference type="GO" id="GO:0003677">
    <property type="term" value="F:DNA binding"/>
    <property type="evidence" value="ECO:0007669"/>
    <property type="project" value="UniProtKB-KW"/>
</dbReference>
<sequence>MAELFDTSNPQLTASDHKIIAFFTNHPQLAPFLSISEVTETIGISNATLTRFAKKTGFANYKELKQAWLTQQRISPSEKLEKLRQEAAPFESANALIQREIQHLNETAAHLQGESFQQAARAITQKKQVYVFSKGATKALGDLLYFRLNRFGIAIQHLCSSGSEIFETLAHITSQDVLILFGFGKIPKETLVILSYAKEHHITTLLFSDQLYYESHEPTLHHFYVSRGLPDTYHSLTTAIALIDAFIVEVSQLAPEAYQEKLQQLHTLKEQYKKEIPR</sequence>
<dbReference type="Gene3D" id="1.10.10.10">
    <property type="entry name" value="Winged helix-like DNA-binding domain superfamily/Winged helix DNA-binding domain"/>
    <property type="match status" value="1"/>
</dbReference>
<organism evidence="5 6">
    <name type="scientific">Enterococcus aquimarinus</name>
    <dbReference type="NCBI Taxonomy" id="328396"/>
    <lineage>
        <taxon>Bacteria</taxon>
        <taxon>Bacillati</taxon>
        <taxon>Bacillota</taxon>
        <taxon>Bacilli</taxon>
        <taxon>Lactobacillales</taxon>
        <taxon>Enterococcaceae</taxon>
        <taxon>Enterococcus</taxon>
    </lineage>
</organism>
<dbReference type="Proteomes" id="UP000182149">
    <property type="component" value="Unassembled WGS sequence"/>
</dbReference>
<keyword evidence="2" id="KW-0238">DNA-binding</keyword>
<dbReference type="InterPro" id="IPR036388">
    <property type="entry name" value="WH-like_DNA-bd_sf"/>
</dbReference>
<dbReference type="InterPro" id="IPR009057">
    <property type="entry name" value="Homeodomain-like_sf"/>
</dbReference>
<dbReference type="GO" id="GO:0097367">
    <property type="term" value="F:carbohydrate derivative binding"/>
    <property type="evidence" value="ECO:0007669"/>
    <property type="project" value="InterPro"/>
</dbReference>
<gene>
    <name evidence="5" type="ORF">RU93_GL001145</name>
</gene>
<dbReference type="GO" id="GO:1901135">
    <property type="term" value="P:carbohydrate derivative metabolic process"/>
    <property type="evidence" value="ECO:0007669"/>
    <property type="project" value="InterPro"/>
</dbReference>
<dbReference type="PANTHER" id="PTHR30514">
    <property type="entry name" value="GLUCOKINASE"/>
    <property type="match status" value="1"/>
</dbReference>
<name>A0A1L8QWP2_9ENTE</name>
<evidence type="ECO:0000259" key="4">
    <source>
        <dbReference type="PROSITE" id="PS51071"/>
    </source>
</evidence>
<dbReference type="CDD" id="cd05013">
    <property type="entry name" value="SIS_RpiR"/>
    <property type="match status" value="1"/>
</dbReference>
<dbReference type="EMBL" id="JXKD01000002">
    <property type="protein sequence ID" value="OJG11912.1"/>
    <property type="molecule type" value="Genomic_DNA"/>
</dbReference>
<dbReference type="InterPro" id="IPR046348">
    <property type="entry name" value="SIS_dom_sf"/>
</dbReference>
<dbReference type="InterPro" id="IPR035472">
    <property type="entry name" value="RpiR-like_SIS"/>
</dbReference>
<dbReference type="InterPro" id="IPR047640">
    <property type="entry name" value="RpiR-like"/>
</dbReference>
<protein>
    <recommendedName>
        <fullName evidence="4">HTH rpiR-type domain-containing protein</fullName>
    </recommendedName>
</protein>
<dbReference type="PANTHER" id="PTHR30514:SF18">
    <property type="entry name" value="RPIR-FAMILY TRANSCRIPTIONAL REGULATOR"/>
    <property type="match status" value="1"/>
</dbReference>
<evidence type="ECO:0000256" key="2">
    <source>
        <dbReference type="ARBA" id="ARBA00023125"/>
    </source>
</evidence>
<dbReference type="Pfam" id="PF01418">
    <property type="entry name" value="HTH_6"/>
    <property type="match status" value="1"/>
</dbReference>